<keyword evidence="2" id="KW-0689">Ribosomal protein</keyword>
<dbReference type="GO" id="GO:0022625">
    <property type="term" value="C:cytosolic large ribosomal subunit"/>
    <property type="evidence" value="ECO:0007669"/>
    <property type="project" value="TreeGrafter"/>
</dbReference>
<organism evidence="8 9">
    <name type="scientific">Mycena alexandri</name>
    <dbReference type="NCBI Taxonomy" id="1745969"/>
    <lineage>
        <taxon>Eukaryota</taxon>
        <taxon>Fungi</taxon>
        <taxon>Dikarya</taxon>
        <taxon>Basidiomycota</taxon>
        <taxon>Agaricomycotina</taxon>
        <taxon>Agaricomycetes</taxon>
        <taxon>Agaricomycetidae</taxon>
        <taxon>Agaricales</taxon>
        <taxon>Marasmiineae</taxon>
        <taxon>Mycenaceae</taxon>
        <taxon>Mycena</taxon>
    </lineage>
</organism>
<dbReference type="AlphaFoldDB" id="A0AAD6WV48"/>
<dbReference type="Pfam" id="PF00181">
    <property type="entry name" value="Ribosomal_L2_N"/>
    <property type="match status" value="1"/>
</dbReference>
<evidence type="ECO:0000259" key="7">
    <source>
        <dbReference type="SMART" id="SM01383"/>
    </source>
</evidence>
<feature type="region of interest" description="Disordered" evidence="5">
    <location>
        <begin position="337"/>
        <end position="365"/>
    </location>
</feature>
<feature type="domain" description="Large ribosomal subunit protein uL2 RNA-binding" evidence="7">
    <location>
        <begin position="330"/>
        <end position="408"/>
    </location>
</feature>
<dbReference type="InterPro" id="IPR012340">
    <property type="entry name" value="NA-bd_OB-fold"/>
</dbReference>
<evidence type="ECO:0000313" key="8">
    <source>
        <dbReference type="EMBL" id="KAJ7022209.1"/>
    </source>
</evidence>
<dbReference type="GO" id="GO:0003723">
    <property type="term" value="F:RNA binding"/>
    <property type="evidence" value="ECO:0007669"/>
    <property type="project" value="TreeGrafter"/>
</dbReference>
<evidence type="ECO:0000256" key="4">
    <source>
        <dbReference type="RuleBase" id="RU000487"/>
    </source>
</evidence>
<dbReference type="FunFam" id="3.30.420.40:FF:000404">
    <property type="entry name" value="Major actin"/>
    <property type="match status" value="1"/>
</dbReference>
<dbReference type="GO" id="GO:0002181">
    <property type="term" value="P:cytoplasmic translation"/>
    <property type="evidence" value="ECO:0007669"/>
    <property type="project" value="TreeGrafter"/>
</dbReference>
<dbReference type="Gene3D" id="3.90.640.10">
    <property type="entry name" value="Actin, Chain A, domain 4"/>
    <property type="match status" value="1"/>
</dbReference>
<dbReference type="InterPro" id="IPR002171">
    <property type="entry name" value="Ribosomal_uL2"/>
</dbReference>
<dbReference type="PANTHER" id="PTHR13691:SF16">
    <property type="entry name" value="LARGE RIBOSOMAL SUBUNIT PROTEIN UL2"/>
    <property type="match status" value="1"/>
</dbReference>
<dbReference type="InterPro" id="IPR022669">
    <property type="entry name" value="Ribosomal_uL2_C"/>
</dbReference>
<dbReference type="GO" id="GO:0003735">
    <property type="term" value="F:structural constituent of ribosome"/>
    <property type="evidence" value="ECO:0007669"/>
    <property type="project" value="InterPro"/>
</dbReference>
<sequence length="555" mass="59445">MSDTSTFQPQDIATLEAQAVALPAIYEGFSLPHTILGLDFAGCDLTEFLIENLTERGYAFTTTPSAKSSELQIAAPLSALEKSYELPDRQVITIGNEGFRAPEVLFQPAFLGLEAAGIDEMTYNSIYKCDLDVRRDLYGNIVLSGGTTMLPGIADRMPKELTSLSPASMKVKIVAPPERKYSRSKQEYDESGSGIVHRLGAFTLMSATGTSTASSKISFTTLLAALSLPPSSATTPTATSSARRLSLPPKGLHTGAFVYRGKRPPSLTISVVQYLKGILVCDVGRFGDCGRLARTSGNGYWALAMTTRLEFGCRVGQRRLSREPESAVEELGVETTRPIDEGGPLVPRPADAQRRARPSASTSARIIHDSGRGAPLARVVFRDPYRYKLREETFIATEGLHTGAFVYCGKKATLAVENVLPVGQCPEGTIVCNVKEKVGDRGALARTSGNYATVIGHSPDDNKTQIRFAQWGEEDRVGGACATVGIVAGGGRIDKPLLKLARRAVAMNPVVDRPHGTGNHQPIGKVSTIAPGRKVGLIPARTTGLLRGTVKVKEV</sequence>
<keyword evidence="9" id="KW-1185">Reference proteome</keyword>
<comment type="similarity">
    <text evidence="1">Belongs to the universal ribosomal protein uL2 family.</text>
</comment>
<dbReference type="Gene3D" id="3.30.420.40">
    <property type="match status" value="1"/>
</dbReference>
<dbReference type="InterPro" id="IPR014722">
    <property type="entry name" value="Rib_uL2_dom2"/>
</dbReference>
<feature type="domain" description="Large ribosomal subunit protein uL2 C-terminal" evidence="6">
    <location>
        <begin position="414"/>
        <end position="535"/>
    </location>
</feature>
<dbReference type="InterPro" id="IPR014726">
    <property type="entry name" value="Ribosomal_uL2_dom3"/>
</dbReference>
<evidence type="ECO:0000256" key="5">
    <source>
        <dbReference type="SAM" id="MobiDB-lite"/>
    </source>
</evidence>
<dbReference type="Gene3D" id="2.30.30.30">
    <property type="match status" value="1"/>
</dbReference>
<keyword evidence="3" id="KW-0687">Ribonucleoprotein</keyword>
<reference evidence="8" key="1">
    <citation type="submission" date="2023-03" db="EMBL/GenBank/DDBJ databases">
        <title>Massive genome expansion in bonnet fungi (Mycena s.s.) driven by repeated elements and novel gene families across ecological guilds.</title>
        <authorList>
            <consortium name="Lawrence Berkeley National Laboratory"/>
            <person name="Harder C.B."/>
            <person name="Miyauchi S."/>
            <person name="Viragh M."/>
            <person name="Kuo A."/>
            <person name="Thoen E."/>
            <person name="Andreopoulos B."/>
            <person name="Lu D."/>
            <person name="Skrede I."/>
            <person name="Drula E."/>
            <person name="Henrissat B."/>
            <person name="Morin E."/>
            <person name="Kohler A."/>
            <person name="Barry K."/>
            <person name="LaButti K."/>
            <person name="Morin E."/>
            <person name="Salamov A."/>
            <person name="Lipzen A."/>
            <person name="Mereny Z."/>
            <person name="Hegedus B."/>
            <person name="Baldrian P."/>
            <person name="Stursova M."/>
            <person name="Weitz H."/>
            <person name="Taylor A."/>
            <person name="Grigoriev I.V."/>
            <person name="Nagy L.G."/>
            <person name="Martin F."/>
            <person name="Kauserud H."/>
        </authorList>
    </citation>
    <scope>NUCLEOTIDE SEQUENCE</scope>
    <source>
        <strain evidence="8">CBHHK200</strain>
    </source>
</reference>
<dbReference type="SMART" id="SM00268">
    <property type="entry name" value="ACTIN"/>
    <property type="match status" value="1"/>
</dbReference>
<evidence type="ECO:0000256" key="3">
    <source>
        <dbReference type="ARBA" id="ARBA00023274"/>
    </source>
</evidence>
<name>A0AAD6WV48_9AGAR</name>
<dbReference type="SMART" id="SM01383">
    <property type="entry name" value="Ribosomal_L2"/>
    <property type="match status" value="1"/>
</dbReference>
<evidence type="ECO:0000256" key="1">
    <source>
        <dbReference type="ARBA" id="ARBA00005636"/>
    </source>
</evidence>
<dbReference type="SUPFAM" id="SSF50104">
    <property type="entry name" value="Translation proteins SH3-like domain"/>
    <property type="match status" value="1"/>
</dbReference>
<dbReference type="InterPro" id="IPR022666">
    <property type="entry name" value="Ribosomal_uL2_RNA-bd_dom"/>
</dbReference>
<dbReference type="InterPro" id="IPR008991">
    <property type="entry name" value="Translation_prot_SH3-like_sf"/>
</dbReference>
<protein>
    <submittedName>
        <fullName evidence="8">Uncharacterized protein</fullName>
    </submittedName>
</protein>
<dbReference type="Gene3D" id="2.40.50.140">
    <property type="entry name" value="Nucleic acid-binding proteins"/>
    <property type="match status" value="1"/>
</dbReference>
<comment type="similarity">
    <text evidence="4">Belongs to the actin family.</text>
</comment>
<dbReference type="Pfam" id="PF00022">
    <property type="entry name" value="Actin"/>
    <property type="match status" value="1"/>
</dbReference>
<dbReference type="InterPro" id="IPR043129">
    <property type="entry name" value="ATPase_NBD"/>
</dbReference>
<evidence type="ECO:0000259" key="6">
    <source>
        <dbReference type="SMART" id="SM01382"/>
    </source>
</evidence>
<dbReference type="InterPro" id="IPR004000">
    <property type="entry name" value="Actin"/>
</dbReference>
<dbReference type="EMBL" id="JARJCM010000214">
    <property type="protein sequence ID" value="KAJ7022209.1"/>
    <property type="molecule type" value="Genomic_DNA"/>
</dbReference>
<evidence type="ECO:0000313" key="9">
    <source>
        <dbReference type="Proteomes" id="UP001218188"/>
    </source>
</evidence>
<accession>A0AAD6WV48</accession>
<dbReference type="Pfam" id="PF03947">
    <property type="entry name" value="Ribosomal_L2_C"/>
    <property type="match status" value="1"/>
</dbReference>
<dbReference type="PANTHER" id="PTHR13691">
    <property type="entry name" value="RIBOSOMAL PROTEIN L2"/>
    <property type="match status" value="1"/>
</dbReference>
<dbReference type="Gene3D" id="4.10.950.10">
    <property type="entry name" value="Ribosomal protein L2, domain 3"/>
    <property type="match status" value="1"/>
</dbReference>
<dbReference type="SUPFAM" id="SSF53067">
    <property type="entry name" value="Actin-like ATPase domain"/>
    <property type="match status" value="1"/>
</dbReference>
<dbReference type="Proteomes" id="UP001218188">
    <property type="component" value="Unassembled WGS sequence"/>
</dbReference>
<dbReference type="SMART" id="SM01382">
    <property type="entry name" value="Ribosomal_L2_C"/>
    <property type="match status" value="1"/>
</dbReference>
<dbReference type="SUPFAM" id="SSF50249">
    <property type="entry name" value="Nucleic acid-binding proteins"/>
    <property type="match status" value="1"/>
</dbReference>
<proteinExistence type="inferred from homology"/>
<gene>
    <name evidence="8" type="ORF">C8F04DRAFT_1272848</name>
</gene>
<comment type="caution">
    <text evidence="8">The sequence shown here is derived from an EMBL/GenBank/DDBJ whole genome shotgun (WGS) entry which is preliminary data.</text>
</comment>
<evidence type="ECO:0000256" key="2">
    <source>
        <dbReference type="ARBA" id="ARBA00022980"/>
    </source>
</evidence>